<dbReference type="PANTHER" id="PTHR48111:SF67">
    <property type="entry name" value="TRANSCRIPTIONAL REGULATORY PROTEIN TCTD"/>
    <property type="match status" value="1"/>
</dbReference>
<feature type="domain" description="Response regulatory" evidence="6">
    <location>
        <begin position="1"/>
        <end position="116"/>
    </location>
</feature>
<dbReference type="SUPFAM" id="SSF52172">
    <property type="entry name" value="CheY-like"/>
    <property type="match status" value="1"/>
</dbReference>
<evidence type="ECO:0000256" key="3">
    <source>
        <dbReference type="ARBA" id="ARBA00023163"/>
    </source>
</evidence>
<keyword evidence="3" id="KW-0804">Transcription</keyword>
<feature type="domain" description="OmpR/PhoB-type" evidence="7">
    <location>
        <begin position="127"/>
        <end position="226"/>
    </location>
</feature>
<dbReference type="AlphaFoldDB" id="E6YL27"/>
<reference evidence="9 10" key="2">
    <citation type="submission" date="2012-04" db="EMBL/GenBank/DDBJ databases">
        <title>The Genome Sequence of Bartonella rochalimae BMGH.</title>
        <authorList>
            <consortium name="The Broad Institute Genome Sequencing Platform"/>
            <consortium name="The Broad Institute Genome Sequencing Center for Infectious Disease"/>
            <person name="Feldgarden M."/>
            <person name="Kirby J."/>
            <person name="Kosoy M."/>
            <person name="Birtles R."/>
            <person name="Probert W.S."/>
            <person name="Chiaraviglio L."/>
            <person name="Walker B."/>
            <person name="Young S.K."/>
            <person name="Zeng Q."/>
            <person name="Gargeya S."/>
            <person name="Fitzgerald M."/>
            <person name="Haas B."/>
            <person name="Abouelleil A."/>
            <person name="Alvarado L."/>
            <person name="Arachchi H.M."/>
            <person name="Berlin A.M."/>
            <person name="Chapman S.B."/>
            <person name="Goldberg J."/>
            <person name="Griggs A."/>
            <person name="Gujja S."/>
            <person name="Hansen M."/>
            <person name="Howarth C."/>
            <person name="Imamovic A."/>
            <person name="Larimer J."/>
            <person name="McCowen C."/>
            <person name="Montmayeur A."/>
            <person name="Murphy C."/>
            <person name="Neiman D."/>
            <person name="Pearson M."/>
            <person name="Priest M."/>
            <person name="Roberts A."/>
            <person name="Saif S."/>
            <person name="Shea T."/>
            <person name="Sisk P."/>
            <person name="Sykes S."/>
            <person name="Wortman J."/>
            <person name="Nusbaum C."/>
            <person name="Birren B."/>
        </authorList>
    </citation>
    <scope>NUCLEOTIDE SEQUENCE [LARGE SCALE GENOMIC DNA]</scope>
    <source>
        <strain evidence="9 10">ATCC BAA-1498</strain>
    </source>
</reference>
<keyword evidence="10" id="KW-1185">Reference proteome</keyword>
<keyword evidence="2 5" id="KW-0238">DNA-binding</keyword>
<dbReference type="InterPro" id="IPR036388">
    <property type="entry name" value="WH-like_DNA-bd_sf"/>
</dbReference>
<evidence type="ECO:0000256" key="5">
    <source>
        <dbReference type="PROSITE-ProRule" id="PRU01091"/>
    </source>
</evidence>
<comment type="caution">
    <text evidence="4">Lacks conserved residue(s) required for the propagation of feature annotation.</text>
</comment>
<dbReference type="OrthoDB" id="9807846at2"/>
<sequence>MIVVVDDRKLVTDGYATLFSREGVAATGLAPSDFSQWISTASHNEISSLEAVLLGKCENQIELPKKIRNYSSTPILALTETNILDHTIELFQSGIDDVIRKPIHVREILARIAAIRRRIGNDIRGANTAVEVGPISVFNDGRDPQINGVNLPLPRRERRILEYLIANAGKRVNKTQIFNAVYGIFDETIEENVVESHISKLRKKLKAKLNYDIIDSKRFLGYSLQIKNQLD</sequence>
<evidence type="ECO:0000313" key="10">
    <source>
        <dbReference type="Proteomes" id="UP000027336"/>
    </source>
</evidence>
<dbReference type="GO" id="GO:0006355">
    <property type="term" value="P:regulation of DNA-templated transcription"/>
    <property type="evidence" value="ECO:0007669"/>
    <property type="project" value="InterPro"/>
</dbReference>
<gene>
    <name evidence="8" type="primary">ftcR</name>
    <name evidence="8" type="ORF">BARRO_30146</name>
    <name evidence="9" type="ORF">O99_01152</name>
</gene>
<dbReference type="EMBL" id="FN645457">
    <property type="protein sequence ID" value="CBI77565.1"/>
    <property type="molecule type" value="Genomic_DNA"/>
</dbReference>
<dbReference type="PROSITE" id="PS50110">
    <property type="entry name" value="RESPONSE_REGULATORY"/>
    <property type="match status" value="1"/>
</dbReference>
<dbReference type="GO" id="GO:0005829">
    <property type="term" value="C:cytosol"/>
    <property type="evidence" value="ECO:0007669"/>
    <property type="project" value="TreeGrafter"/>
</dbReference>
<dbReference type="PATRIC" id="fig|685782.3.peg.1202"/>
<dbReference type="Gene3D" id="3.40.50.2300">
    <property type="match status" value="1"/>
</dbReference>
<reference evidence="8" key="1">
    <citation type="journal article" date="2011" name="PLoS Genet.">
        <title>Parallel evolution of a type IV secretion system in radiating lineages of the host-restricted bacterial pathogen Bartonella.</title>
        <authorList>
            <person name="Engel P."/>
            <person name="Salzburger W."/>
            <person name="Liesch M."/>
            <person name="Chang C.C."/>
            <person name="Maruyama S."/>
            <person name="Lanz C."/>
            <person name="Calteau A."/>
            <person name="Lajus A."/>
            <person name="Medigue C."/>
            <person name="Schuster S.C."/>
            <person name="Dehio C."/>
        </authorList>
    </citation>
    <scope>NUCLEOTIDE SEQUENCE</scope>
    <source>
        <strain evidence="8">ATCC BAA-1498</strain>
    </source>
</reference>
<evidence type="ECO:0000256" key="4">
    <source>
        <dbReference type="PROSITE-ProRule" id="PRU00169"/>
    </source>
</evidence>
<feature type="DNA-binding region" description="OmpR/PhoB-type" evidence="5">
    <location>
        <begin position="127"/>
        <end position="226"/>
    </location>
</feature>
<dbReference type="GO" id="GO:0032993">
    <property type="term" value="C:protein-DNA complex"/>
    <property type="evidence" value="ECO:0007669"/>
    <property type="project" value="TreeGrafter"/>
</dbReference>
<protein>
    <submittedName>
        <fullName evidence="8">Flagellar transcriptional regulator ftcR</fullName>
    </submittedName>
</protein>
<dbReference type="HOGENOM" id="CLU_1064703_0_0_5"/>
<proteinExistence type="predicted"/>
<evidence type="ECO:0000256" key="1">
    <source>
        <dbReference type="ARBA" id="ARBA00023015"/>
    </source>
</evidence>
<dbReference type="Pfam" id="PF00072">
    <property type="entry name" value="Response_reg"/>
    <property type="match status" value="1"/>
</dbReference>
<dbReference type="InterPro" id="IPR001789">
    <property type="entry name" value="Sig_transdc_resp-reg_receiver"/>
</dbReference>
<dbReference type="GO" id="GO:0000156">
    <property type="term" value="F:phosphorelay response regulator activity"/>
    <property type="evidence" value="ECO:0007669"/>
    <property type="project" value="TreeGrafter"/>
</dbReference>
<evidence type="ECO:0000313" key="8">
    <source>
        <dbReference type="EMBL" id="CBI77565.1"/>
    </source>
</evidence>
<keyword evidence="8" id="KW-0282">Flagellum</keyword>
<dbReference type="PROSITE" id="PS51755">
    <property type="entry name" value="OMPR_PHOB"/>
    <property type="match status" value="1"/>
</dbReference>
<evidence type="ECO:0000259" key="6">
    <source>
        <dbReference type="PROSITE" id="PS50110"/>
    </source>
</evidence>
<keyword evidence="1" id="KW-0805">Transcription regulation</keyword>
<keyword evidence="8" id="KW-0969">Cilium</keyword>
<dbReference type="InterPro" id="IPR016032">
    <property type="entry name" value="Sig_transdc_resp-reg_C-effctor"/>
</dbReference>
<evidence type="ECO:0000256" key="2">
    <source>
        <dbReference type="ARBA" id="ARBA00023125"/>
    </source>
</evidence>
<dbReference type="eggNOG" id="COG0745">
    <property type="taxonomic scope" value="Bacteria"/>
</dbReference>
<dbReference type="InterPro" id="IPR001867">
    <property type="entry name" value="OmpR/PhoB-type_DNA-bd"/>
</dbReference>
<dbReference type="PANTHER" id="PTHR48111">
    <property type="entry name" value="REGULATOR OF RPOS"/>
    <property type="match status" value="1"/>
</dbReference>
<dbReference type="InterPro" id="IPR011006">
    <property type="entry name" value="CheY-like_superfamily"/>
</dbReference>
<dbReference type="SMART" id="SM00862">
    <property type="entry name" value="Trans_reg_C"/>
    <property type="match status" value="1"/>
</dbReference>
<organism evidence="8">
    <name type="scientific">Bartonella rochalimae ATCC BAA-1498</name>
    <dbReference type="NCBI Taxonomy" id="685782"/>
    <lineage>
        <taxon>Bacteria</taxon>
        <taxon>Pseudomonadati</taxon>
        <taxon>Pseudomonadota</taxon>
        <taxon>Alphaproteobacteria</taxon>
        <taxon>Hyphomicrobiales</taxon>
        <taxon>Bartonellaceae</taxon>
        <taxon>Bartonella</taxon>
    </lineage>
</organism>
<evidence type="ECO:0000313" key="9">
    <source>
        <dbReference type="EMBL" id="KEC54271.1"/>
    </source>
</evidence>
<dbReference type="CDD" id="cd00383">
    <property type="entry name" value="trans_reg_C"/>
    <property type="match status" value="1"/>
</dbReference>
<dbReference type="Pfam" id="PF00486">
    <property type="entry name" value="Trans_reg_C"/>
    <property type="match status" value="1"/>
</dbReference>
<dbReference type="Proteomes" id="UP000027336">
    <property type="component" value="Unassembled WGS sequence"/>
</dbReference>
<dbReference type="GO" id="GO:0000976">
    <property type="term" value="F:transcription cis-regulatory region binding"/>
    <property type="evidence" value="ECO:0007669"/>
    <property type="project" value="TreeGrafter"/>
</dbReference>
<dbReference type="Gene3D" id="1.10.10.10">
    <property type="entry name" value="Winged helix-like DNA-binding domain superfamily/Winged helix DNA-binding domain"/>
    <property type="match status" value="1"/>
</dbReference>
<accession>E6YL27</accession>
<dbReference type="SUPFAM" id="SSF46894">
    <property type="entry name" value="C-terminal effector domain of the bipartite response regulators"/>
    <property type="match status" value="1"/>
</dbReference>
<dbReference type="EMBL" id="AHPK01000018">
    <property type="protein sequence ID" value="KEC54271.1"/>
    <property type="molecule type" value="Genomic_DNA"/>
</dbReference>
<dbReference type="RefSeq" id="WP_035007156.1">
    <property type="nucleotide sequence ID" value="NZ_KL407338.1"/>
</dbReference>
<name>E6YL27_9HYPH</name>
<dbReference type="InterPro" id="IPR039420">
    <property type="entry name" value="WalR-like"/>
</dbReference>
<keyword evidence="8" id="KW-0966">Cell projection</keyword>
<evidence type="ECO:0000259" key="7">
    <source>
        <dbReference type="PROSITE" id="PS51755"/>
    </source>
</evidence>